<evidence type="ECO:0000313" key="2">
    <source>
        <dbReference type="EMBL" id="OGK29862.1"/>
    </source>
</evidence>
<name>A0A1F7HGF2_9BACT</name>
<sequence length="256" mass="27116">MLGLSYMDDAEPQDGHVGKTPSAPFALGDQSAPAAVGPNAVAVGRERADLVAQAQANTRSILGQPGLHVEEAEDGRLRASAVPVPSVREADQRLDTFLAAQQGKQPEPEIGDTRQREIQGRIATAPALLTQYLEQAQAMRLNVAPLERLSQLVKSGQAISPTMVENAAIVVGLKKETAALDQRAIAQHPEPIPSAAPVTAPIPKHVYAPAAVPIPEYVHAPVLASHPVVEPQKQGWFARQLAKLGFGQKEPLPVQG</sequence>
<feature type="region of interest" description="Disordered" evidence="1">
    <location>
        <begin position="1"/>
        <end position="39"/>
    </location>
</feature>
<comment type="caution">
    <text evidence="2">The sequence shown here is derived from an EMBL/GenBank/DDBJ whole genome shotgun (WGS) entry which is preliminary data.</text>
</comment>
<dbReference type="Proteomes" id="UP000178098">
    <property type="component" value="Unassembled WGS sequence"/>
</dbReference>
<evidence type="ECO:0000313" key="3">
    <source>
        <dbReference type="Proteomes" id="UP000178098"/>
    </source>
</evidence>
<protein>
    <submittedName>
        <fullName evidence="2">Uncharacterized protein</fullName>
    </submittedName>
</protein>
<reference evidence="2 3" key="1">
    <citation type="journal article" date="2016" name="Nat. Commun.">
        <title>Thousands of microbial genomes shed light on interconnected biogeochemical processes in an aquifer system.</title>
        <authorList>
            <person name="Anantharaman K."/>
            <person name="Brown C.T."/>
            <person name="Hug L.A."/>
            <person name="Sharon I."/>
            <person name="Castelle C.J."/>
            <person name="Probst A.J."/>
            <person name="Thomas B.C."/>
            <person name="Singh A."/>
            <person name="Wilkins M.J."/>
            <person name="Karaoz U."/>
            <person name="Brodie E.L."/>
            <person name="Williams K.H."/>
            <person name="Hubbard S.S."/>
            <person name="Banfield J.F."/>
        </authorList>
    </citation>
    <scope>NUCLEOTIDE SEQUENCE [LARGE SCALE GENOMIC DNA]</scope>
</reference>
<evidence type="ECO:0000256" key="1">
    <source>
        <dbReference type="SAM" id="MobiDB-lite"/>
    </source>
</evidence>
<accession>A0A1F7HGF2</accession>
<gene>
    <name evidence="2" type="ORF">A3D08_00770</name>
</gene>
<dbReference type="AlphaFoldDB" id="A0A1F7HGF2"/>
<proteinExistence type="predicted"/>
<organism evidence="2 3">
    <name type="scientific">Candidatus Roizmanbacteria bacterium RIFCSPHIGHO2_02_FULL_43_11</name>
    <dbReference type="NCBI Taxonomy" id="1802043"/>
    <lineage>
        <taxon>Bacteria</taxon>
        <taxon>Candidatus Roizmaniibacteriota</taxon>
    </lineage>
</organism>
<dbReference type="EMBL" id="MFZT01000038">
    <property type="protein sequence ID" value="OGK29862.1"/>
    <property type="molecule type" value="Genomic_DNA"/>
</dbReference>